<accession>A0A645A7M3</accession>
<organism evidence="1">
    <name type="scientific">bioreactor metagenome</name>
    <dbReference type="NCBI Taxonomy" id="1076179"/>
    <lineage>
        <taxon>unclassified sequences</taxon>
        <taxon>metagenomes</taxon>
        <taxon>ecological metagenomes</taxon>
    </lineage>
</organism>
<name>A0A645A7M3_9ZZZZ</name>
<dbReference type="AlphaFoldDB" id="A0A645A7M3"/>
<evidence type="ECO:0000313" key="1">
    <source>
        <dbReference type="EMBL" id="MPM48688.1"/>
    </source>
</evidence>
<comment type="caution">
    <text evidence="1">The sequence shown here is derived from an EMBL/GenBank/DDBJ whole genome shotgun (WGS) entry which is preliminary data.</text>
</comment>
<dbReference type="EMBL" id="VSSQ01012207">
    <property type="protein sequence ID" value="MPM48688.1"/>
    <property type="molecule type" value="Genomic_DNA"/>
</dbReference>
<sequence length="177" mass="19487">MVRLRKTADVLPHAGKFDPWAAAVANGDKAAPPQHFKRLAHHIERNSVIRRQLLRGGQEVSVVPASDGDAVDNVSRDLGIEIDPPFGGIPVKFFPLTGADIRVRRLYLRNVAFGIRSRRAVHQTQPRFGRAVIAPPQRLHHPAEAAPIILSKCVVGMLEAVGPRDLRAEFEARIKVA</sequence>
<reference evidence="1" key="1">
    <citation type="submission" date="2019-08" db="EMBL/GenBank/DDBJ databases">
        <authorList>
            <person name="Kucharzyk K."/>
            <person name="Murdoch R.W."/>
            <person name="Higgins S."/>
            <person name="Loffler F."/>
        </authorList>
    </citation>
    <scope>NUCLEOTIDE SEQUENCE</scope>
</reference>
<gene>
    <name evidence="1" type="ORF">SDC9_95414</name>
</gene>
<protein>
    <submittedName>
        <fullName evidence="1">Uncharacterized protein</fullName>
    </submittedName>
</protein>
<proteinExistence type="predicted"/>